<dbReference type="Proteomes" id="UP000199494">
    <property type="component" value="Unassembled WGS sequence"/>
</dbReference>
<dbReference type="Pfam" id="PF00553">
    <property type="entry name" value="CBM_2"/>
    <property type="match status" value="1"/>
</dbReference>
<dbReference type="Gene3D" id="2.60.40.290">
    <property type="match status" value="1"/>
</dbReference>
<dbReference type="EMBL" id="FMZE01000007">
    <property type="protein sequence ID" value="SDD29368.1"/>
    <property type="molecule type" value="Genomic_DNA"/>
</dbReference>
<dbReference type="GO" id="GO:0030247">
    <property type="term" value="F:polysaccharide binding"/>
    <property type="evidence" value="ECO:0007669"/>
    <property type="project" value="UniProtKB-UniRule"/>
</dbReference>
<dbReference type="GO" id="GO:0005975">
    <property type="term" value="P:carbohydrate metabolic process"/>
    <property type="evidence" value="ECO:0007669"/>
    <property type="project" value="InterPro"/>
</dbReference>
<evidence type="ECO:0000313" key="1">
    <source>
        <dbReference type="EMBL" id="SDD29368.1"/>
    </source>
</evidence>
<accession>A0A1G6TJU6</accession>
<dbReference type="RefSeq" id="WP_338061479.1">
    <property type="nucleotide sequence ID" value="NZ_CP016353.1"/>
</dbReference>
<proteinExistence type="predicted"/>
<dbReference type="InterPro" id="IPR008965">
    <property type="entry name" value="CBM2/CBM3_carb-bd_dom_sf"/>
</dbReference>
<dbReference type="InterPro" id="IPR001919">
    <property type="entry name" value="CBD2"/>
</dbReference>
<dbReference type="SMART" id="SM00637">
    <property type="entry name" value="CBD_II"/>
    <property type="match status" value="1"/>
</dbReference>
<gene>
    <name evidence="1" type="ORF">SAMN05421630_107161</name>
</gene>
<dbReference type="AlphaFoldDB" id="A0A1G6TJU6"/>
<protein>
    <submittedName>
        <fullName evidence="1">Cellulose binding domain-containing protein</fullName>
    </submittedName>
</protein>
<dbReference type="PROSITE" id="PS51173">
    <property type="entry name" value="CBM2"/>
    <property type="match status" value="1"/>
</dbReference>
<name>A0A1G6TJU6_9PSEU</name>
<evidence type="ECO:0000313" key="2">
    <source>
        <dbReference type="Proteomes" id="UP000199494"/>
    </source>
</evidence>
<dbReference type="STRING" id="530584.SAMN05421630_107161"/>
<dbReference type="SUPFAM" id="SSF49384">
    <property type="entry name" value="Carbohydrate-binding domain"/>
    <property type="match status" value="1"/>
</dbReference>
<dbReference type="GO" id="GO:0004553">
    <property type="term" value="F:hydrolase activity, hydrolyzing O-glycosyl compounds"/>
    <property type="evidence" value="ECO:0007669"/>
    <property type="project" value="InterPro"/>
</dbReference>
<reference evidence="1 2" key="1">
    <citation type="submission" date="2016-10" db="EMBL/GenBank/DDBJ databases">
        <authorList>
            <person name="de Groot N.N."/>
        </authorList>
    </citation>
    <scope>NUCLEOTIDE SEQUENCE [LARGE SCALE GENOMIC DNA]</scope>
    <source>
        <strain evidence="1 2">CGMCC 4.5506</strain>
    </source>
</reference>
<organism evidence="1 2">
    <name type="scientific">Prauserella marina</name>
    <dbReference type="NCBI Taxonomy" id="530584"/>
    <lineage>
        <taxon>Bacteria</taxon>
        <taxon>Bacillati</taxon>
        <taxon>Actinomycetota</taxon>
        <taxon>Actinomycetes</taxon>
        <taxon>Pseudonocardiales</taxon>
        <taxon>Pseudonocardiaceae</taxon>
        <taxon>Prauserella</taxon>
    </lineage>
</organism>
<sequence length="214" mass="21727">MTQGPLTDVLLRMLRHERAARPSMGEVRDALSAVAEGEAVSLPPPRTPTLVLPSARRPSRRALLGAAGGAALLAAGVAIGVIIAAGDEGDGDPGPAIAGPTSSAPEPPEQRCVASYRVTNTWPGGYEAEVTVRNTGTEPLTGWKVGWLPPEGQSVDNLWNGTISRSGAEVEVSNADWNITIEAGSTASFGFTGSTAGTGSTGIVTPPSVSCSSA</sequence>
<keyword evidence="2" id="KW-1185">Reference proteome</keyword>
<dbReference type="InterPro" id="IPR012291">
    <property type="entry name" value="CBM2_carb-bd_dom_sf"/>
</dbReference>